<dbReference type="KEGG" id="cml:BN424_2142"/>
<evidence type="ECO:0000313" key="2">
    <source>
        <dbReference type="EMBL" id="CCO11582.2"/>
    </source>
</evidence>
<feature type="transmembrane region" description="Helical" evidence="1">
    <location>
        <begin position="12"/>
        <end position="29"/>
    </location>
</feature>
<gene>
    <name evidence="2" type="ORF">BN424_2142</name>
</gene>
<sequence>MINIDICFKRKTSILGRLSYILFYISMLLKNFNINISTRVIRFLFDNSHDIKLEQDLKGGDKNV</sequence>
<protein>
    <submittedName>
        <fullName evidence="2">Uncharacterized protein</fullName>
    </submittedName>
</protein>
<dbReference type="Proteomes" id="UP000000212">
    <property type="component" value="Chromosome"/>
</dbReference>
<evidence type="ECO:0000313" key="3">
    <source>
        <dbReference type="Proteomes" id="UP000000212"/>
    </source>
</evidence>
<dbReference type="STRING" id="1234679.BN424_2142"/>
<keyword evidence="3" id="KW-1185">Reference proteome</keyword>
<name>K8E4R9_CARML</name>
<dbReference type="HOGENOM" id="CLU_2859449_0_0_9"/>
<dbReference type="AlphaFoldDB" id="K8E4R9"/>
<keyword evidence="1" id="KW-1133">Transmembrane helix</keyword>
<dbReference type="RefSeq" id="WP_015076733.1">
    <property type="nucleotide sequence ID" value="NC_019425.2"/>
</dbReference>
<evidence type="ECO:0000256" key="1">
    <source>
        <dbReference type="SAM" id="Phobius"/>
    </source>
</evidence>
<organism evidence="2 3">
    <name type="scientific">Carnobacterium maltaromaticum LMA28</name>
    <dbReference type="NCBI Taxonomy" id="1234679"/>
    <lineage>
        <taxon>Bacteria</taxon>
        <taxon>Bacillati</taxon>
        <taxon>Bacillota</taxon>
        <taxon>Bacilli</taxon>
        <taxon>Lactobacillales</taxon>
        <taxon>Carnobacteriaceae</taxon>
        <taxon>Carnobacterium</taxon>
    </lineage>
</organism>
<keyword evidence="1" id="KW-0472">Membrane</keyword>
<dbReference type="EMBL" id="HE999757">
    <property type="protein sequence ID" value="CCO11582.2"/>
    <property type="molecule type" value="Genomic_DNA"/>
</dbReference>
<keyword evidence="1" id="KW-0812">Transmembrane</keyword>
<reference evidence="3" key="1">
    <citation type="journal article" date="2013" name="Genome Announc.">
        <title>Complete Chromosome Sequence of Carnobacterium maltaromaticum LMA 28.</title>
        <authorList>
            <person name="Cailliez-Grimal C."/>
            <person name="Chaillou S."/>
            <person name="Anba-Mondoloni J."/>
            <person name="Loux V."/>
            <person name="Afzal M.I."/>
            <person name="Rahman A."/>
            <person name="Kergourlay G."/>
            <person name="Champomier-Verges M.C."/>
            <person name="Zagorec M."/>
            <person name="Dalgaard P."/>
            <person name="Leisner J.J."/>
            <person name="Prevost H."/>
            <person name="Revol-Junelles A.M."/>
            <person name="Borges F."/>
        </authorList>
    </citation>
    <scope>NUCLEOTIDE SEQUENCE</scope>
    <source>
        <strain evidence="3">LMA28</strain>
    </source>
</reference>
<proteinExistence type="predicted"/>
<accession>K8E4R9</accession>